<keyword evidence="3" id="KW-0489">Methyltransferase</keyword>
<evidence type="ECO:0000256" key="1">
    <source>
        <dbReference type="ARBA" id="ARBA00022679"/>
    </source>
</evidence>
<protein>
    <submittedName>
        <fullName evidence="3">Methyltransferase family protein</fullName>
    </submittedName>
</protein>
<proteinExistence type="predicted"/>
<reference evidence="3 4" key="1">
    <citation type="submission" date="2018-06" db="EMBL/GenBank/DDBJ databases">
        <title>Genomic Encyclopedia of Type Strains, Phase IV (KMG-IV): sequencing the most valuable type-strain genomes for metagenomic binning, comparative biology and taxonomic classification.</title>
        <authorList>
            <person name="Goeker M."/>
        </authorList>
    </citation>
    <scope>NUCLEOTIDE SEQUENCE [LARGE SCALE GENOMIC DNA]</scope>
    <source>
        <strain evidence="3 4">DSM 24875</strain>
    </source>
</reference>
<dbReference type="GO" id="GO:0032259">
    <property type="term" value="P:methylation"/>
    <property type="evidence" value="ECO:0007669"/>
    <property type="project" value="UniProtKB-KW"/>
</dbReference>
<sequence length="346" mass="39881">MSSVSYEDRVKQQIEQYANCDNIHDLPEAFHIWSHGFINPGLVEVFGVTTIPEFYAKAYLETKKNTAFISRLMNNTGRILSIGCGDGGVELDIVEYLLSKGESKFVMTCADLSPILLDRLRKKADLKNLGKYIETIEVDLNLSLPDRRFDMIMANHSLHHIVELEKIFDYLKSHLRDRGIFATNDMIGRNGHMRWPETAAIIKAFWPMLSDSEKWHAQLKRLDDTFTDHDCSSDGFEGIRAQDVLPLILERFHPYKFLGCGGFVDLIVDRGYGRAYDVSKSEDVEWIKFLSRLNDILLDAGCIRPTLMLAYFTKSAEEGWPEKFYRNRRASTAVRLKDPEWVKYYA</sequence>
<dbReference type="AlphaFoldDB" id="A0A366FSY5"/>
<dbReference type="CDD" id="cd02440">
    <property type="entry name" value="AdoMet_MTases"/>
    <property type="match status" value="1"/>
</dbReference>
<dbReference type="GO" id="GO:0008757">
    <property type="term" value="F:S-adenosylmethionine-dependent methyltransferase activity"/>
    <property type="evidence" value="ECO:0007669"/>
    <property type="project" value="InterPro"/>
</dbReference>
<name>A0A366FSY5_9HYPH</name>
<dbReference type="InterPro" id="IPR029063">
    <property type="entry name" value="SAM-dependent_MTases_sf"/>
</dbReference>
<gene>
    <name evidence="3" type="ORF">DFR50_102231</name>
</gene>
<evidence type="ECO:0000313" key="4">
    <source>
        <dbReference type="Proteomes" id="UP000253529"/>
    </source>
</evidence>
<accession>A0A366FSY5</accession>
<keyword evidence="4" id="KW-1185">Reference proteome</keyword>
<evidence type="ECO:0000313" key="3">
    <source>
        <dbReference type="EMBL" id="RBP17738.1"/>
    </source>
</evidence>
<dbReference type="EMBL" id="QNRK01000002">
    <property type="protein sequence ID" value="RBP17738.1"/>
    <property type="molecule type" value="Genomic_DNA"/>
</dbReference>
<dbReference type="InterPro" id="IPR041698">
    <property type="entry name" value="Methyltransf_25"/>
</dbReference>
<comment type="caution">
    <text evidence="3">The sequence shown here is derived from an EMBL/GenBank/DDBJ whole genome shotgun (WGS) entry which is preliminary data.</text>
</comment>
<dbReference type="OrthoDB" id="582295at2"/>
<evidence type="ECO:0000259" key="2">
    <source>
        <dbReference type="Pfam" id="PF13649"/>
    </source>
</evidence>
<dbReference type="Pfam" id="PF13649">
    <property type="entry name" value="Methyltransf_25"/>
    <property type="match status" value="1"/>
</dbReference>
<feature type="domain" description="Methyltransferase" evidence="2">
    <location>
        <begin position="79"/>
        <end position="179"/>
    </location>
</feature>
<keyword evidence="1 3" id="KW-0808">Transferase</keyword>
<dbReference type="Gene3D" id="3.40.50.150">
    <property type="entry name" value="Vaccinia Virus protein VP39"/>
    <property type="match status" value="1"/>
</dbReference>
<dbReference type="SUPFAM" id="SSF53335">
    <property type="entry name" value="S-adenosyl-L-methionine-dependent methyltransferases"/>
    <property type="match status" value="1"/>
</dbReference>
<dbReference type="PANTHER" id="PTHR43861">
    <property type="entry name" value="TRANS-ACONITATE 2-METHYLTRANSFERASE-RELATED"/>
    <property type="match status" value="1"/>
</dbReference>
<organism evidence="3 4">
    <name type="scientific">Roseiarcus fermentans</name>
    <dbReference type="NCBI Taxonomy" id="1473586"/>
    <lineage>
        <taxon>Bacteria</taxon>
        <taxon>Pseudomonadati</taxon>
        <taxon>Pseudomonadota</taxon>
        <taxon>Alphaproteobacteria</taxon>
        <taxon>Hyphomicrobiales</taxon>
        <taxon>Roseiarcaceae</taxon>
        <taxon>Roseiarcus</taxon>
    </lineage>
</organism>
<dbReference type="Proteomes" id="UP000253529">
    <property type="component" value="Unassembled WGS sequence"/>
</dbReference>